<keyword evidence="2" id="KW-0378">Hydrolase</keyword>
<evidence type="ECO:0000313" key="3">
    <source>
        <dbReference type="Proteomes" id="UP000247454"/>
    </source>
</evidence>
<proteinExistence type="predicted"/>
<dbReference type="Proteomes" id="UP000247454">
    <property type="component" value="Unassembled WGS sequence"/>
</dbReference>
<evidence type="ECO:0000256" key="1">
    <source>
        <dbReference type="SAM" id="SignalP"/>
    </source>
</evidence>
<protein>
    <submittedName>
        <fullName evidence="2">Aspartyl protease</fullName>
    </submittedName>
</protein>
<evidence type="ECO:0000313" key="2">
    <source>
        <dbReference type="EMBL" id="PYE87679.1"/>
    </source>
</evidence>
<dbReference type="SUPFAM" id="SSF50630">
    <property type="entry name" value="Acid proteases"/>
    <property type="match status" value="1"/>
</dbReference>
<dbReference type="InterPro" id="IPR021109">
    <property type="entry name" value="Peptidase_aspartic_dom_sf"/>
</dbReference>
<accession>A0A318T438</accession>
<feature type="signal peptide" evidence="1">
    <location>
        <begin position="1"/>
        <end position="21"/>
    </location>
</feature>
<dbReference type="EMBL" id="QJTF01000011">
    <property type="protein sequence ID" value="PYE87679.1"/>
    <property type="molecule type" value="Genomic_DNA"/>
</dbReference>
<dbReference type="AlphaFoldDB" id="A0A318T438"/>
<dbReference type="Pfam" id="PF13650">
    <property type="entry name" value="Asp_protease_2"/>
    <property type="match status" value="1"/>
</dbReference>
<comment type="caution">
    <text evidence="2">The sequence shown here is derived from an EMBL/GenBank/DDBJ whole genome shotgun (WGS) entry which is preliminary data.</text>
</comment>
<keyword evidence="3" id="KW-1185">Reference proteome</keyword>
<keyword evidence="1" id="KW-0732">Signal</keyword>
<dbReference type="GO" id="GO:0008233">
    <property type="term" value="F:peptidase activity"/>
    <property type="evidence" value="ECO:0007669"/>
    <property type="project" value="UniProtKB-KW"/>
</dbReference>
<sequence>MRIYGAALLVGMCLCLPPAHAANSSDRNDLSGYLANRGAVIIPYALDSSGEMNVDAVLCPREKKCLATPLEFDSGDPDNNIGPELKEKLGLNSQEKTLARFYLGRLPPVTDFPIYFSNDPLRGNYIGARSIERMGLWFNFGSREIYGGIPRDAINAYMKGTALRYRTIALKSYGTYRYITVSINGKKPANFAIDTGATGSVIDTKYAHALGLGFDTKHCVAMGSQLGETRTCFTHDIVTMKAEKEPLSAYLPRGFADLDLGFVLPPLHIKGVLGVDWLERNAAIMSLTENRIYVPIVS</sequence>
<gene>
    <name evidence="2" type="ORF">C7477_11126</name>
</gene>
<dbReference type="GO" id="GO:0006508">
    <property type="term" value="P:proteolysis"/>
    <property type="evidence" value="ECO:0007669"/>
    <property type="project" value="UniProtKB-KW"/>
</dbReference>
<feature type="chain" id="PRO_5016452778" evidence="1">
    <location>
        <begin position="22"/>
        <end position="298"/>
    </location>
</feature>
<dbReference type="RefSeq" id="WP_181418393.1">
    <property type="nucleotide sequence ID" value="NZ_QJTF01000011.1"/>
</dbReference>
<dbReference type="Gene3D" id="2.40.70.10">
    <property type="entry name" value="Acid Proteases"/>
    <property type="match status" value="1"/>
</dbReference>
<reference evidence="2 3" key="1">
    <citation type="submission" date="2018-06" db="EMBL/GenBank/DDBJ databases">
        <title>Genomic Encyclopedia of Type Strains, Phase III (KMG-III): the genomes of soil and plant-associated and newly described type strains.</title>
        <authorList>
            <person name="Whitman W."/>
        </authorList>
    </citation>
    <scope>NUCLEOTIDE SEQUENCE [LARGE SCALE GENOMIC DNA]</scope>
    <source>
        <strain evidence="2 3">ORS 1419</strain>
    </source>
</reference>
<name>A0A318T438_9HYPH</name>
<organism evidence="2 3">
    <name type="scientific">Phyllobacterium leguminum</name>
    <dbReference type="NCBI Taxonomy" id="314237"/>
    <lineage>
        <taxon>Bacteria</taxon>
        <taxon>Pseudomonadati</taxon>
        <taxon>Pseudomonadota</taxon>
        <taxon>Alphaproteobacteria</taxon>
        <taxon>Hyphomicrobiales</taxon>
        <taxon>Phyllobacteriaceae</taxon>
        <taxon>Phyllobacterium</taxon>
    </lineage>
</organism>
<keyword evidence="2" id="KW-0645">Protease</keyword>